<dbReference type="CDD" id="cd05214">
    <property type="entry name" value="GAPDH_I_N"/>
    <property type="match status" value="1"/>
</dbReference>
<reference evidence="14" key="1">
    <citation type="journal article" date="2018" name="DNA Res.">
        <title>Multiple hybrid de novo genome assembly of finger millet, an orphan allotetraploid crop.</title>
        <authorList>
            <person name="Hatakeyama M."/>
            <person name="Aluri S."/>
            <person name="Balachadran M.T."/>
            <person name="Sivarajan S.R."/>
            <person name="Patrignani A."/>
            <person name="Gruter S."/>
            <person name="Poveda L."/>
            <person name="Shimizu-Inatsugi R."/>
            <person name="Baeten J."/>
            <person name="Francoijs K.J."/>
            <person name="Nataraja K.N."/>
            <person name="Reddy Y.A.N."/>
            <person name="Phadnis S."/>
            <person name="Ravikumar R.L."/>
            <person name="Schlapbach R."/>
            <person name="Sreeman S.M."/>
            <person name="Shimizu K.K."/>
        </authorList>
    </citation>
    <scope>NUCLEOTIDE SEQUENCE</scope>
</reference>
<evidence type="ECO:0000256" key="12">
    <source>
        <dbReference type="SAM" id="MobiDB-lite"/>
    </source>
</evidence>
<dbReference type="InterPro" id="IPR036291">
    <property type="entry name" value="NAD(P)-bd_dom_sf"/>
</dbReference>
<accession>A0AAV5DQU1</accession>
<keyword evidence="6" id="KW-0963">Cytoplasm</keyword>
<dbReference type="GO" id="GO:0051287">
    <property type="term" value="F:NAD binding"/>
    <property type="evidence" value="ECO:0007669"/>
    <property type="project" value="InterPro"/>
</dbReference>
<dbReference type="Pfam" id="PF00044">
    <property type="entry name" value="Gp_dh_N"/>
    <property type="match status" value="1"/>
</dbReference>
<dbReference type="InterPro" id="IPR020830">
    <property type="entry name" value="GlycerAld_3-P_DH_AS"/>
</dbReference>
<evidence type="ECO:0000256" key="9">
    <source>
        <dbReference type="ARBA" id="ARBA00023152"/>
    </source>
</evidence>
<evidence type="ECO:0000313" key="14">
    <source>
        <dbReference type="EMBL" id="GJN12555.1"/>
    </source>
</evidence>
<feature type="region of interest" description="Disordered" evidence="12">
    <location>
        <begin position="41"/>
        <end position="76"/>
    </location>
</feature>
<evidence type="ECO:0000313" key="15">
    <source>
        <dbReference type="Proteomes" id="UP001054889"/>
    </source>
</evidence>
<comment type="caution">
    <text evidence="14">The sequence shown here is derived from an EMBL/GenBank/DDBJ whole genome shotgun (WGS) entry which is preliminary data.</text>
</comment>
<dbReference type="Pfam" id="PF02800">
    <property type="entry name" value="Gp_dh_C"/>
    <property type="match status" value="2"/>
</dbReference>
<name>A0AAV5DQU1_ELECO</name>
<evidence type="ECO:0000256" key="7">
    <source>
        <dbReference type="ARBA" id="ARBA00023002"/>
    </source>
</evidence>
<protein>
    <recommendedName>
        <fullName evidence="5">glyceraldehyde-3-phosphate dehydrogenase (phosphorylating)</fullName>
        <ecNumber evidence="5">1.2.1.12</ecNumber>
    </recommendedName>
</protein>
<comment type="subcellular location">
    <subcellularLocation>
        <location evidence="1">Cytoplasm</location>
    </subcellularLocation>
</comment>
<dbReference type="GO" id="GO:0004365">
    <property type="term" value="F:glyceraldehyde-3-phosphate dehydrogenase (NAD+) (phosphorylating) activity"/>
    <property type="evidence" value="ECO:0007669"/>
    <property type="project" value="UniProtKB-EC"/>
</dbReference>
<feature type="compositionally biased region" description="Basic and acidic residues" evidence="12">
    <location>
        <begin position="179"/>
        <end position="188"/>
    </location>
</feature>
<feature type="domain" description="Glyceraldehyde 3-phosphate dehydrogenase NAD(P) binding" evidence="13">
    <location>
        <begin position="365"/>
        <end position="507"/>
    </location>
</feature>
<dbReference type="AlphaFoldDB" id="A0AAV5DQU1"/>
<dbReference type="Proteomes" id="UP001054889">
    <property type="component" value="Unassembled WGS sequence"/>
</dbReference>
<dbReference type="InterPro" id="IPR020829">
    <property type="entry name" value="GlycerAld_3-P_DH_cat"/>
</dbReference>
<feature type="region of interest" description="Disordered" evidence="12">
    <location>
        <begin position="1"/>
        <end position="21"/>
    </location>
</feature>
<feature type="region of interest" description="Disordered" evidence="12">
    <location>
        <begin position="177"/>
        <end position="198"/>
    </location>
</feature>
<dbReference type="PANTHER" id="PTHR10836:SF133">
    <property type="entry name" value="GLYCERALDEHYDE-3-PHOSPHATE DEHYDROGENASE 1, CYTOSOLIC"/>
    <property type="match status" value="1"/>
</dbReference>
<dbReference type="FunFam" id="3.40.50.720:FF:000266">
    <property type="entry name" value="Glyceraldehyde-3-phosphate dehydrogenase"/>
    <property type="match status" value="1"/>
</dbReference>
<comment type="pathway">
    <text evidence="2">Carbohydrate degradation; glycolysis; pyruvate from D-glyceraldehyde 3-phosphate: step 1/5.</text>
</comment>
<dbReference type="InterPro" id="IPR020828">
    <property type="entry name" value="GlycerAld_3-P_DH_NAD(P)-bd"/>
</dbReference>
<dbReference type="SUPFAM" id="SSF55347">
    <property type="entry name" value="Glyceraldehyde-3-phosphate dehydrogenase-like, C-terminal domain"/>
    <property type="match status" value="1"/>
</dbReference>
<sequence length="644" mass="70770">MVHKMTTTITRREESVASRKKKVIKRKRVAIMAIKTQMLRCNRGGDHGSSSGATSAAATRPKAMPPSSTSPASSALPCPLSLSRGLGGCRRPNCSRSQIRMRIVLEPLCGQTFGAKQLHMLGVDCNAHKASSMPWPSSCPSSTFSSGINWRFEFQIRARSGRINMAVQKFDENGWTVDEESKKGERRPTPPAGLHDARCGGDDWPAAAADLVESNGRRRVLKPAAPAVGRFRNLTNRDADVFRTRLVRNFLDLKEAHTHKKKLGWYIGTCAMTDASTGPRRRHRLPASLAKRERRKHLEGETECTGGIFRSGDRGMNERLVNVAVSRQQASTLPPGKHPRCHLAPPPHQIFWIRGAATPTHPGKIKIGINGFGRIGRLVARVALQSPDVELVAVNDPFITTDYMCTAHWKHTDIKVKDTKTLPLREKPVTVFGVRNPEEIPWGEVGADYVVESTGVFTDKEKAAAHLKGGAKKVVISAPSKDAPMFVVGVNEDKYTSDLNIVSNASCTTNCLAPLAKVIHDNFGIVEGLMTTVHSITADWYVSFRVPAVVRCDLTVRTEKAASYEDIKNAIKAASEGKLKGIMGYTDEDLVSTDFVGDSRSSIFDAKAGIALNDNFAKLVSWYDNEWGYSNRVVDLIRHMAKTQ</sequence>
<gene>
    <name evidence="14" type="primary">ga30840</name>
    <name evidence="14" type="ORF">PR202_ga30840</name>
</gene>
<keyword evidence="9" id="KW-0324">Glycolysis</keyword>
<dbReference type="EC" id="1.2.1.12" evidence="5"/>
<evidence type="ECO:0000256" key="4">
    <source>
        <dbReference type="ARBA" id="ARBA00011881"/>
    </source>
</evidence>
<dbReference type="PRINTS" id="PR00078">
    <property type="entry name" value="G3PDHDRGNASE"/>
</dbReference>
<dbReference type="SMART" id="SM00846">
    <property type="entry name" value="Gp_dh_N"/>
    <property type="match status" value="1"/>
</dbReference>
<dbReference type="InterPro" id="IPR020831">
    <property type="entry name" value="GlycerAld/Erythrose_P_DH"/>
</dbReference>
<evidence type="ECO:0000256" key="1">
    <source>
        <dbReference type="ARBA" id="ARBA00004496"/>
    </source>
</evidence>
<comment type="function">
    <text evidence="10">Key enzyme in glycolysis that catalyzes the first step of the pathway by converting D-glyceraldehyde 3-phosphate (G3P) into 3-phospho-D-glyceroyl phosphate. Essential for the maintenance of cellular ATP levels and carbohydrate metabolism.</text>
</comment>
<dbReference type="PANTHER" id="PTHR10836">
    <property type="entry name" value="GLYCERALDEHYDE 3-PHOSPHATE DEHYDROGENASE"/>
    <property type="match status" value="1"/>
</dbReference>
<dbReference type="EMBL" id="BQKI01000023">
    <property type="protein sequence ID" value="GJN12555.1"/>
    <property type="molecule type" value="Genomic_DNA"/>
</dbReference>
<evidence type="ECO:0000256" key="10">
    <source>
        <dbReference type="ARBA" id="ARBA00025350"/>
    </source>
</evidence>
<comment type="similarity">
    <text evidence="3 11">Belongs to the glyceraldehyde-3-phosphate dehydrogenase family.</text>
</comment>
<evidence type="ECO:0000256" key="3">
    <source>
        <dbReference type="ARBA" id="ARBA00007406"/>
    </source>
</evidence>
<dbReference type="SUPFAM" id="SSF51735">
    <property type="entry name" value="NAD(P)-binding Rossmann-fold domains"/>
    <property type="match status" value="1"/>
</dbReference>
<organism evidence="14 15">
    <name type="scientific">Eleusine coracana subsp. coracana</name>
    <dbReference type="NCBI Taxonomy" id="191504"/>
    <lineage>
        <taxon>Eukaryota</taxon>
        <taxon>Viridiplantae</taxon>
        <taxon>Streptophyta</taxon>
        <taxon>Embryophyta</taxon>
        <taxon>Tracheophyta</taxon>
        <taxon>Spermatophyta</taxon>
        <taxon>Magnoliopsida</taxon>
        <taxon>Liliopsida</taxon>
        <taxon>Poales</taxon>
        <taxon>Poaceae</taxon>
        <taxon>PACMAD clade</taxon>
        <taxon>Chloridoideae</taxon>
        <taxon>Cynodonteae</taxon>
        <taxon>Eleusininae</taxon>
        <taxon>Eleusine</taxon>
    </lineage>
</organism>
<keyword evidence="15" id="KW-1185">Reference proteome</keyword>
<proteinExistence type="inferred from homology"/>
<dbReference type="Gene3D" id="3.40.50.720">
    <property type="entry name" value="NAD(P)-binding Rossmann-like Domain"/>
    <property type="match status" value="1"/>
</dbReference>
<evidence type="ECO:0000256" key="11">
    <source>
        <dbReference type="RuleBase" id="RU000397"/>
    </source>
</evidence>
<dbReference type="CDD" id="cd18126">
    <property type="entry name" value="GAPDH_I_C"/>
    <property type="match status" value="1"/>
</dbReference>
<dbReference type="PROSITE" id="PS00071">
    <property type="entry name" value="GAPDH"/>
    <property type="match status" value="1"/>
</dbReference>
<comment type="subunit">
    <text evidence="4">Homotetramer.</text>
</comment>
<evidence type="ECO:0000256" key="5">
    <source>
        <dbReference type="ARBA" id="ARBA00013119"/>
    </source>
</evidence>
<evidence type="ECO:0000256" key="6">
    <source>
        <dbReference type="ARBA" id="ARBA00022490"/>
    </source>
</evidence>
<feature type="compositionally biased region" description="Low complexity" evidence="12">
    <location>
        <begin position="48"/>
        <end position="76"/>
    </location>
</feature>
<reference evidence="14" key="2">
    <citation type="submission" date="2021-12" db="EMBL/GenBank/DDBJ databases">
        <title>Resequencing data analysis of finger millet.</title>
        <authorList>
            <person name="Hatakeyama M."/>
            <person name="Aluri S."/>
            <person name="Balachadran M.T."/>
            <person name="Sivarajan S.R."/>
            <person name="Poveda L."/>
            <person name="Shimizu-Inatsugi R."/>
            <person name="Schlapbach R."/>
            <person name="Sreeman S.M."/>
            <person name="Shimizu K.K."/>
        </authorList>
    </citation>
    <scope>NUCLEOTIDE SEQUENCE</scope>
</reference>
<keyword evidence="7" id="KW-0560">Oxidoreductase</keyword>
<evidence type="ECO:0000256" key="2">
    <source>
        <dbReference type="ARBA" id="ARBA00004869"/>
    </source>
</evidence>
<keyword evidence="8" id="KW-0520">NAD</keyword>
<dbReference type="GO" id="GO:0005829">
    <property type="term" value="C:cytosol"/>
    <property type="evidence" value="ECO:0007669"/>
    <property type="project" value="TreeGrafter"/>
</dbReference>
<dbReference type="Gene3D" id="3.30.360.10">
    <property type="entry name" value="Dihydrodipicolinate Reductase, domain 2"/>
    <property type="match status" value="1"/>
</dbReference>
<evidence type="ECO:0000256" key="8">
    <source>
        <dbReference type="ARBA" id="ARBA00023027"/>
    </source>
</evidence>
<evidence type="ECO:0000259" key="13">
    <source>
        <dbReference type="SMART" id="SM00846"/>
    </source>
</evidence>
<dbReference type="GO" id="GO:0006096">
    <property type="term" value="P:glycolytic process"/>
    <property type="evidence" value="ECO:0007669"/>
    <property type="project" value="UniProtKB-KW"/>
</dbReference>